<dbReference type="InterPro" id="IPR027684">
    <property type="entry name" value="TBCC"/>
</dbReference>
<organism evidence="8 9">
    <name type="scientific">Durusdinium trenchii</name>
    <dbReference type="NCBI Taxonomy" id="1381693"/>
    <lineage>
        <taxon>Eukaryota</taxon>
        <taxon>Sar</taxon>
        <taxon>Alveolata</taxon>
        <taxon>Dinophyceae</taxon>
        <taxon>Suessiales</taxon>
        <taxon>Symbiodiniaceae</taxon>
        <taxon>Durusdinium</taxon>
    </lineage>
</organism>
<evidence type="ECO:0000313" key="9">
    <source>
        <dbReference type="Proteomes" id="UP001642464"/>
    </source>
</evidence>
<dbReference type="PROSITE" id="PS51329">
    <property type="entry name" value="C_CAP_COFACTOR_C"/>
    <property type="match status" value="1"/>
</dbReference>
<evidence type="ECO:0000256" key="3">
    <source>
        <dbReference type="ARBA" id="ARBA00022490"/>
    </source>
</evidence>
<keyword evidence="9" id="KW-1185">Reference proteome</keyword>
<comment type="subcellular location">
    <subcellularLocation>
        <location evidence="1">Cytoplasm</location>
    </subcellularLocation>
</comment>
<evidence type="ECO:0000256" key="4">
    <source>
        <dbReference type="ARBA" id="ARBA00022990"/>
    </source>
</evidence>
<evidence type="ECO:0000256" key="5">
    <source>
        <dbReference type="ARBA" id="ARBA00026055"/>
    </source>
</evidence>
<dbReference type="InterPro" id="IPR031925">
    <property type="entry name" value="TBCC_N"/>
</dbReference>
<dbReference type="InterPro" id="IPR016098">
    <property type="entry name" value="CAP/MinC_C"/>
</dbReference>
<evidence type="ECO:0000256" key="1">
    <source>
        <dbReference type="ARBA" id="ARBA00004496"/>
    </source>
</evidence>
<comment type="similarity">
    <text evidence="2">Belongs to the TBCC family.</text>
</comment>
<comment type="subunit">
    <text evidence="5">Supercomplex made of cofactors A to E. Cofactors A and D function by capturing and stabilizing tubulin in a quasi-native conformation. Cofactor E binds to the cofactor D-tubulin complex; interaction with cofactor C then causes the release of tubulin polypeptides that are committed to the native state.</text>
</comment>
<dbReference type="InterPro" id="IPR012945">
    <property type="entry name" value="Tubulin-bd_cofactor_C_dom"/>
</dbReference>
<dbReference type="Gene3D" id="1.20.58.1250">
    <property type="entry name" value="Tubulin Binding Cofactor C, N-terminal domain"/>
    <property type="match status" value="1"/>
</dbReference>
<dbReference type="Pfam" id="PF16752">
    <property type="entry name" value="TBCC_N"/>
    <property type="match status" value="1"/>
</dbReference>
<keyword evidence="3" id="KW-0963">Cytoplasm</keyword>
<feature type="domain" description="C-CAP/cofactor C-like" evidence="7">
    <location>
        <begin position="117"/>
        <end position="268"/>
    </location>
</feature>
<proteinExistence type="inferred from homology"/>
<feature type="region of interest" description="Disordered" evidence="6">
    <location>
        <begin position="92"/>
        <end position="124"/>
    </location>
</feature>
<feature type="non-terminal residue" evidence="8">
    <location>
        <position position="273"/>
    </location>
</feature>
<evidence type="ECO:0000313" key="8">
    <source>
        <dbReference type="EMBL" id="CAK9086478.1"/>
    </source>
</evidence>
<dbReference type="InterPro" id="IPR038397">
    <property type="entry name" value="TBCC_N_sf"/>
</dbReference>
<dbReference type="InterPro" id="IPR017901">
    <property type="entry name" value="C-CAP_CF_C-like"/>
</dbReference>
<accession>A0ABP0QEP3</accession>
<dbReference type="PANTHER" id="PTHR15139:SF0">
    <property type="entry name" value="TUBULIN-SPECIFIC CHAPERONE C"/>
    <property type="match status" value="1"/>
</dbReference>
<protein>
    <submittedName>
        <fullName evidence="8">Tubulin-specific chaperone C (Tubulin-folding cofactor C) (CFC)</fullName>
    </submittedName>
</protein>
<evidence type="ECO:0000256" key="6">
    <source>
        <dbReference type="SAM" id="MobiDB-lite"/>
    </source>
</evidence>
<gene>
    <name evidence="8" type="ORF">SCF082_LOCUS40903</name>
</gene>
<dbReference type="PANTHER" id="PTHR15139">
    <property type="entry name" value="TUBULIN FOLDING COFACTOR C"/>
    <property type="match status" value="1"/>
</dbReference>
<reference evidence="8 9" key="1">
    <citation type="submission" date="2024-02" db="EMBL/GenBank/DDBJ databases">
        <authorList>
            <person name="Chen Y."/>
            <person name="Shah S."/>
            <person name="Dougan E. K."/>
            <person name="Thang M."/>
            <person name="Chan C."/>
        </authorList>
    </citation>
    <scope>NUCLEOTIDE SEQUENCE [LARGE SCALE GENOMIC DNA]</scope>
</reference>
<dbReference type="Proteomes" id="UP001642464">
    <property type="component" value="Unassembled WGS sequence"/>
</dbReference>
<sequence length="273" mass="30707">MDTDGVSKEEFLKDFFKTFKAEEANIRDALASVNGEVHEQLDGLLLRLQELEASFTRQAHVLLAYDVQQYRSILKGLTSDLATRREQLAPRKKFSFKRRNPPGESKGYTTSTSSDLPKDPNAAFHGERLDDLENELIIRKPGDLQGRDVWLSHLRGCRVVFLDRIGALHVHHLKQCEVVVAAVSSSAMLHHCENCIFTLAVKQLRLHDSQTVALHLHTLSGPIIEHCQRVAFAPIDLHCPEGARLLQEASLGETAEGGAWSEVQDFNWLKRQA</sequence>
<evidence type="ECO:0000259" key="7">
    <source>
        <dbReference type="PROSITE" id="PS51329"/>
    </source>
</evidence>
<keyword evidence="4" id="KW-0007">Acetylation</keyword>
<dbReference type="Gene3D" id="2.160.20.70">
    <property type="match status" value="1"/>
</dbReference>
<evidence type="ECO:0000256" key="2">
    <source>
        <dbReference type="ARBA" id="ARBA00008848"/>
    </source>
</evidence>
<name>A0ABP0QEP3_9DINO</name>
<dbReference type="Pfam" id="PF07986">
    <property type="entry name" value="TBCC"/>
    <property type="match status" value="1"/>
</dbReference>
<dbReference type="EMBL" id="CAXAMM010039446">
    <property type="protein sequence ID" value="CAK9086478.1"/>
    <property type="molecule type" value="Genomic_DNA"/>
</dbReference>
<comment type="caution">
    <text evidence="8">The sequence shown here is derived from an EMBL/GenBank/DDBJ whole genome shotgun (WGS) entry which is preliminary data.</text>
</comment>